<keyword evidence="2" id="KW-1185">Reference proteome</keyword>
<organism evidence="1 2">
    <name type="scientific">Stenotrophobium rhamnosiphilum</name>
    <dbReference type="NCBI Taxonomy" id="2029166"/>
    <lineage>
        <taxon>Bacteria</taxon>
        <taxon>Pseudomonadati</taxon>
        <taxon>Pseudomonadota</taxon>
        <taxon>Gammaproteobacteria</taxon>
        <taxon>Nevskiales</taxon>
        <taxon>Nevskiaceae</taxon>
        <taxon>Stenotrophobium</taxon>
    </lineage>
</organism>
<dbReference type="RefSeq" id="WP_107939439.1">
    <property type="nucleotide sequence ID" value="NZ_QANS01000002.1"/>
</dbReference>
<dbReference type="AlphaFoldDB" id="A0A2T5MI32"/>
<sequence>MRIGLKSRVEKLENRRSLQSPNKVLYYRPEDATYGPADRDLEVWQTGYWTQGENPASGSLPSFTGKFLLMPDHGTNEQWELSGEKQQRDLLLLARSRK</sequence>
<gene>
    <name evidence="1" type="ORF">CJD38_06210</name>
</gene>
<evidence type="ECO:0000313" key="2">
    <source>
        <dbReference type="Proteomes" id="UP000244248"/>
    </source>
</evidence>
<name>A0A2T5MI32_9GAMM</name>
<evidence type="ECO:0000313" key="1">
    <source>
        <dbReference type="EMBL" id="PTU32247.1"/>
    </source>
</evidence>
<comment type="caution">
    <text evidence="1">The sequence shown here is derived from an EMBL/GenBank/DDBJ whole genome shotgun (WGS) entry which is preliminary data.</text>
</comment>
<dbReference type="Proteomes" id="UP000244248">
    <property type="component" value="Unassembled WGS sequence"/>
</dbReference>
<dbReference type="OrthoDB" id="9972311at2"/>
<dbReference type="EMBL" id="QANS01000002">
    <property type="protein sequence ID" value="PTU32247.1"/>
    <property type="molecule type" value="Genomic_DNA"/>
</dbReference>
<reference evidence="1 2" key="1">
    <citation type="submission" date="2018-04" db="EMBL/GenBank/DDBJ databases">
        <title>Novel species isolated from glacier.</title>
        <authorList>
            <person name="Liu Q."/>
            <person name="Xin Y.-H."/>
        </authorList>
    </citation>
    <scope>NUCLEOTIDE SEQUENCE [LARGE SCALE GENOMIC DNA]</scope>
    <source>
        <strain evidence="1 2">GT1R17</strain>
    </source>
</reference>
<proteinExistence type="predicted"/>
<accession>A0A2T5MI32</accession>
<protein>
    <submittedName>
        <fullName evidence="1">Uncharacterized protein</fullName>
    </submittedName>
</protein>